<sequence length="73" mass="7979">MNNKFEKETTDVAHKSKWHTFEMVFGIPFLIAAALQFAVPLSLPRGFLTPVVLPAGIVLIVVGSLPLLGFDKV</sequence>
<accession>A0ABT3Q272</accession>
<reference evidence="2 3" key="1">
    <citation type="submission" date="2021-11" db="EMBL/GenBank/DDBJ databases">
        <title>Aliifidinibius sp. nov., a new bacterium isolated from saline soil.</title>
        <authorList>
            <person name="Galisteo C."/>
            <person name="De La Haba R."/>
            <person name="Sanchez-Porro C."/>
            <person name="Ventosa A."/>
        </authorList>
    </citation>
    <scope>NUCLEOTIDE SEQUENCE [LARGE SCALE GENOMIC DNA]</scope>
    <source>
        <strain evidence="2 3">KACC 190600</strain>
    </source>
</reference>
<comment type="caution">
    <text evidence="2">The sequence shown here is derived from an EMBL/GenBank/DDBJ whole genome shotgun (WGS) entry which is preliminary data.</text>
</comment>
<proteinExistence type="predicted"/>
<keyword evidence="3" id="KW-1185">Reference proteome</keyword>
<evidence type="ECO:0000313" key="2">
    <source>
        <dbReference type="EMBL" id="MCW9714151.1"/>
    </source>
</evidence>
<evidence type="ECO:0000256" key="1">
    <source>
        <dbReference type="SAM" id="Phobius"/>
    </source>
</evidence>
<protein>
    <submittedName>
        <fullName evidence="2">Uncharacterized protein</fullName>
    </submittedName>
</protein>
<keyword evidence="1" id="KW-0812">Transmembrane</keyword>
<gene>
    <name evidence="2" type="ORF">LQ318_14655</name>
</gene>
<dbReference type="EMBL" id="JAJNDC010000004">
    <property type="protein sequence ID" value="MCW9714151.1"/>
    <property type="molecule type" value="Genomic_DNA"/>
</dbReference>
<dbReference type="RefSeq" id="WP_265791247.1">
    <property type="nucleotide sequence ID" value="NZ_BAABRS010000004.1"/>
</dbReference>
<feature type="transmembrane region" description="Helical" evidence="1">
    <location>
        <begin position="21"/>
        <end position="39"/>
    </location>
</feature>
<name>A0ABT3Q272_9BACT</name>
<feature type="transmembrane region" description="Helical" evidence="1">
    <location>
        <begin position="51"/>
        <end position="70"/>
    </location>
</feature>
<keyword evidence="1" id="KW-0472">Membrane</keyword>
<evidence type="ECO:0000313" key="3">
    <source>
        <dbReference type="Proteomes" id="UP001207337"/>
    </source>
</evidence>
<organism evidence="2 3">
    <name type="scientific">Fodinibius salicampi</name>
    <dbReference type="NCBI Taxonomy" id="1920655"/>
    <lineage>
        <taxon>Bacteria</taxon>
        <taxon>Pseudomonadati</taxon>
        <taxon>Balneolota</taxon>
        <taxon>Balneolia</taxon>
        <taxon>Balneolales</taxon>
        <taxon>Balneolaceae</taxon>
        <taxon>Fodinibius</taxon>
    </lineage>
</organism>
<keyword evidence="1" id="KW-1133">Transmembrane helix</keyword>
<dbReference type="Proteomes" id="UP001207337">
    <property type="component" value="Unassembled WGS sequence"/>
</dbReference>